<gene>
    <name evidence="1" type="ORF">BV25DRAFT_369481</name>
</gene>
<evidence type="ECO:0000313" key="1">
    <source>
        <dbReference type="EMBL" id="KAI0063894.1"/>
    </source>
</evidence>
<dbReference type="EMBL" id="MU277201">
    <property type="protein sequence ID" value="KAI0063894.1"/>
    <property type="molecule type" value="Genomic_DNA"/>
</dbReference>
<organism evidence="1 2">
    <name type="scientific">Artomyces pyxidatus</name>
    <dbReference type="NCBI Taxonomy" id="48021"/>
    <lineage>
        <taxon>Eukaryota</taxon>
        <taxon>Fungi</taxon>
        <taxon>Dikarya</taxon>
        <taxon>Basidiomycota</taxon>
        <taxon>Agaricomycotina</taxon>
        <taxon>Agaricomycetes</taxon>
        <taxon>Russulales</taxon>
        <taxon>Auriscalpiaceae</taxon>
        <taxon>Artomyces</taxon>
    </lineage>
</organism>
<reference evidence="1" key="1">
    <citation type="submission" date="2021-03" db="EMBL/GenBank/DDBJ databases">
        <authorList>
            <consortium name="DOE Joint Genome Institute"/>
            <person name="Ahrendt S."/>
            <person name="Looney B.P."/>
            <person name="Miyauchi S."/>
            <person name="Morin E."/>
            <person name="Drula E."/>
            <person name="Courty P.E."/>
            <person name="Chicoki N."/>
            <person name="Fauchery L."/>
            <person name="Kohler A."/>
            <person name="Kuo A."/>
            <person name="Labutti K."/>
            <person name="Pangilinan J."/>
            <person name="Lipzen A."/>
            <person name="Riley R."/>
            <person name="Andreopoulos W."/>
            <person name="He G."/>
            <person name="Johnson J."/>
            <person name="Barry K.W."/>
            <person name="Grigoriev I.V."/>
            <person name="Nagy L."/>
            <person name="Hibbett D."/>
            <person name="Henrissat B."/>
            <person name="Matheny P.B."/>
            <person name="Labbe J."/>
            <person name="Martin F."/>
        </authorList>
    </citation>
    <scope>NUCLEOTIDE SEQUENCE</scope>
    <source>
        <strain evidence="1">HHB10654</strain>
    </source>
</reference>
<comment type="caution">
    <text evidence="1">The sequence shown here is derived from an EMBL/GenBank/DDBJ whole genome shotgun (WGS) entry which is preliminary data.</text>
</comment>
<name>A0ACB8T4X3_9AGAM</name>
<reference evidence="1" key="2">
    <citation type="journal article" date="2022" name="New Phytol.">
        <title>Evolutionary transition to the ectomycorrhizal habit in the genomes of a hyperdiverse lineage of mushroom-forming fungi.</title>
        <authorList>
            <person name="Looney B."/>
            <person name="Miyauchi S."/>
            <person name="Morin E."/>
            <person name="Drula E."/>
            <person name="Courty P.E."/>
            <person name="Kohler A."/>
            <person name="Kuo A."/>
            <person name="LaButti K."/>
            <person name="Pangilinan J."/>
            <person name="Lipzen A."/>
            <person name="Riley R."/>
            <person name="Andreopoulos W."/>
            <person name="He G."/>
            <person name="Johnson J."/>
            <person name="Nolan M."/>
            <person name="Tritt A."/>
            <person name="Barry K.W."/>
            <person name="Grigoriev I.V."/>
            <person name="Nagy L.G."/>
            <person name="Hibbett D."/>
            <person name="Henrissat B."/>
            <person name="Matheny P.B."/>
            <person name="Labbe J."/>
            <person name="Martin F.M."/>
        </authorList>
    </citation>
    <scope>NUCLEOTIDE SEQUENCE</scope>
    <source>
        <strain evidence="1">HHB10654</strain>
    </source>
</reference>
<keyword evidence="2" id="KW-1185">Reference proteome</keyword>
<dbReference type="Proteomes" id="UP000814140">
    <property type="component" value="Unassembled WGS sequence"/>
</dbReference>
<accession>A0ACB8T4X3</accession>
<evidence type="ECO:0000313" key="2">
    <source>
        <dbReference type="Proteomes" id="UP000814140"/>
    </source>
</evidence>
<proteinExistence type="predicted"/>
<sequence length="169" mass="19148">MISVDDAERLLARRRKAPRGAARRASRRHPLPSFMQIAVILGPFRFINHDCKPNCQIEPIIKTHASRVVALFDIEAGETITIAYTSERYYRADEQCRCASCNPEHPPIAPRHVVPRESLTGPKRHRRRNRGRGRGRKKHKPEEAANEAGEVEEVDALEAEPGSVHPEHT</sequence>
<protein>
    <submittedName>
        <fullName evidence="1">Uncharacterized protein</fullName>
    </submittedName>
</protein>